<dbReference type="PROSITE" id="PS50404">
    <property type="entry name" value="GST_NTER"/>
    <property type="match status" value="1"/>
</dbReference>
<dbReference type="SUPFAM" id="SSF52833">
    <property type="entry name" value="Thioredoxin-like"/>
    <property type="match status" value="1"/>
</dbReference>
<dbReference type="Proteomes" id="UP000053617">
    <property type="component" value="Unassembled WGS sequence"/>
</dbReference>
<dbReference type="OrthoDB" id="202840at2759"/>
<evidence type="ECO:0000313" key="3">
    <source>
        <dbReference type="Proteomes" id="UP000053617"/>
    </source>
</evidence>
<reference evidence="2 3" key="1">
    <citation type="submission" date="2015-01" db="EMBL/GenBank/DDBJ databases">
        <title>The Genome Sequence of Rhinocladiella mackenzie CBS 650.93.</title>
        <authorList>
            <consortium name="The Broad Institute Genomics Platform"/>
            <person name="Cuomo C."/>
            <person name="de Hoog S."/>
            <person name="Gorbushina A."/>
            <person name="Stielow B."/>
            <person name="Teixiera M."/>
            <person name="Abouelleil A."/>
            <person name="Chapman S.B."/>
            <person name="Priest M."/>
            <person name="Young S.K."/>
            <person name="Wortman J."/>
            <person name="Nusbaum C."/>
            <person name="Birren B."/>
        </authorList>
    </citation>
    <scope>NUCLEOTIDE SEQUENCE [LARGE SCALE GENOMIC DNA]</scope>
    <source>
        <strain evidence="2 3">CBS 650.93</strain>
    </source>
</reference>
<name>A0A0D2HEF8_9EURO</name>
<dbReference type="Gene3D" id="3.40.30.10">
    <property type="entry name" value="Glutaredoxin"/>
    <property type="match status" value="1"/>
</dbReference>
<organism evidence="2 3">
    <name type="scientific">Rhinocladiella mackenziei CBS 650.93</name>
    <dbReference type="NCBI Taxonomy" id="1442369"/>
    <lineage>
        <taxon>Eukaryota</taxon>
        <taxon>Fungi</taxon>
        <taxon>Dikarya</taxon>
        <taxon>Ascomycota</taxon>
        <taxon>Pezizomycotina</taxon>
        <taxon>Eurotiomycetes</taxon>
        <taxon>Chaetothyriomycetidae</taxon>
        <taxon>Chaetothyriales</taxon>
        <taxon>Herpotrichiellaceae</taxon>
        <taxon>Rhinocladiella</taxon>
    </lineage>
</organism>
<feature type="domain" description="GST N-terminal" evidence="1">
    <location>
        <begin position="11"/>
        <end position="96"/>
    </location>
</feature>
<proteinExistence type="predicted"/>
<keyword evidence="3" id="KW-1185">Reference proteome</keyword>
<dbReference type="InterPro" id="IPR004045">
    <property type="entry name" value="Glutathione_S-Trfase_N"/>
</dbReference>
<dbReference type="RefSeq" id="XP_013276089.1">
    <property type="nucleotide sequence ID" value="XM_013420635.1"/>
</dbReference>
<dbReference type="STRING" id="1442369.A0A0D2HEF8"/>
<dbReference type="AlphaFoldDB" id="A0A0D2HEF8"/>
<accession>A0A0D2HEF8</accession>
<dbReference type="PANTHER" id="PTHR43968">
    <property type="match status" value="1"/>
</dbReference>
<dbReference type="EMBL" id="KN847475">
    <property type="protein sequence ID" value="KIX08953.1"/>
    <property type="molecule type" value="Genomic_DNA"/>
</dbReference>
<gene>
    <name evidence="2" type="ORF">Z518_00031</name>
</gene>
<evidence type="ECO:0000313" key="2">
    <source>
        <dbReference type="EMBL" id="KIX08953.1"/>
    </source>
</evidence>
<evidence type="ECO:0000259" key="1">
    <source>
        <dbReference type="PROSITE" id="PS50404"/>
    </source>
</evidence>
<dbReference type="GeneID" id="25288102"/>
<dbReference type="GO" id="GO:0005737">
    <property type="term" value="C:cytoplasm"/>
    <property type="evidence" value="ECO:0007669"/>
    <property type="project" value="TreeGrafter"/>
</dbReference>
<protein>
    <recommendedName>
        <fullName evidence="1">GST N-terminal domain-containing protein</fullName>
    </recommendedName>
</protein>
<sequence>MSTSQPSSALAKIKLYTNHGCGWCHRVHITLKELGLEYEEVKVDLDQARPAWFLALNPRGLVPVFQYTPGPHASTLTLTESGLIVSFLTELYPSHLIPPPPVPAALTPTPTGDAVASTHLRYRMSFIIDAFFTKVNPFMFKLVGADAGEAQDKMVDDMIGLLEKEIEPLLPEPGAEKGPYFDGSEKLTLVEASTQSPSSTIHLLGLSPLRIFRFHDFANGVIFPTSLADRMLGPTLPRFSHWVKLCMTHPSVTYVWDKEYFLPRIEERLGAAKKKYANMN</sequence>
<dbReference type="VEuPathDB" id="FungiDB:Z518_00031"/>
<dbReference type="InterPro" id="IPR040079">
    <property type="entry name" value="Glutathione_S-Trfase"/>
</dbReference>
<dbReference type="Pfam" id="PF13409">
    <property type="entry name" value="GST_N_2"/>
    <property type="match status" value="1"/>
</dbReference>
<dbReference type="SUPFAM" id="SSF47616">
    <property type="entry name" value="GST C-terminal domain-like"/>
    <property type="match status" value="1"/>
</dbReference>
<dbReference type="SFLD" id="SFLDS00019">
    <property type="entry name" value="Glutathione_Transferase_(cytos"/>
    <property type="match status" value="1"/>
</dbReference>
<dbReference type="PANTHER" id="PTHR43968:SF8">
    <property type="entry name" value="S-TRANSFERASE, PUTATIVE (AFU_ORTHOLOGUE AFUA_2G00590)-RELATED"/>
    <property type="match status" value="1"/>
</dbReference>
<dbReference type="CDD" id="cd00570">
    <property type="entry name" value="GST_N_family"/>
    <property type="match status" value="1"/>
</dbReference>
<dbReference type="InterPro" id="IPR050983">
    <property type="entry name" value="GST_Omega/HSP26"/>
</dbReference>
<dbReference type="InterPro" id="IPR036249">
    <property type="entry name" value="Thioredoxin-like_sf"/>
</dbReference>
<dbReference type="HOGENOM" id="CLU_074611_0_0_1"/>
<dbReference type="InterPro" id="IPR036282">
    <property type="entry name" value="Glutathione-S-Trfase_C_sf"/>
</dbReference>
<dbReference type="SFLD" id="SFLDG00358">
    <property type="entry name" value="Main_(cytGST)"/>
    <property type="match status" value="1"/>
</dbReference>